<reference evidence="2 3" key="1">
    <citation type="submission" date="2018-04" db="EMBL/GenBank/DDBJ databases">
        <title>Bordetella sp. HZ20 isolated from seawater.</title>
        <authorList>
            <person name="Sun C."/>
        </authorList>
    </citation>
    <scope>NUCLEOTIDE SEQUENCE [LARGE SCALE GENOMIC DNA]</scope>
    <source>
        <strain evidence="2 3">HZ20</strain>
    </source>
</reference>
<gene>
    <name evidence="2" type="ORF">DBV39_04665</name>
</gene>
<accession>A0A2R4XHB7</accession>
<proteinExistence type="inferred from homology"/>
<evidence type="ECO:0000256" key="1">
    <source>
        <dbReference type="ARBA" id="ARBA00006987"/>
    </source>
</evidence>
<organism evidence="2 3">
    <name type="scientific">Orrella marina</name>
    <dbReference type="NCBI Taxonomy" id="2163011"/>
    <lineage>
        <taxon>Bacteria</taxon>
        <taxon>Pseudomonadati</taxon>
        <taxon>Pseudomonadota</taxon>
        <taxon>Betaproteobacteria</taxon>
        <taxon>Burkholderiales</taxon>
        <taxon>Alcaligenaceae</taxon>
        <taxon>Orrella</taxon>
    </lineage>
</organism>
<keyword evidence="3" id="KW-1185">Reference proteome</keyword>
<dbReference type="InterPro" id="IPR042100">
    <property type="entry name" value="Bug_dom1"/>
</dbReference>
<dbReference type="CDD" id="cd13578">
    <property type="entry name" value="PBP2_Bug27"/>
    <property type="match status" value="1"/>
</dbReference>
<dbReference type="KEGG" id="boz:DBV39_04665"/>
<sequence length="345" mass="36710">METTMKQICKQTLEWIVSTKPRKSLGKSLLIGTTALFVAAPVASQNADNWPERTVRIIIPYTPGGAIDTMTRLIAPRLEKELGQPFVVENRPGAGGVVGTEASARMNDGHTLLGTAMGHVIAPHLHSKLNYDPLADFDGVATMAVVPNVLVVPASSPYQSVEDLLADARANPGKVTYGSAGTGTSLHMAAAMFAAMADLDLTHVPYRGSAPAIMDLVAGRIDLMFDSSTSAAPFVADGRLRALAVATSEKTDAFPDLPTIGDSAVPGYEVDWWYGILAPKGMSDAAIQRLSAAIATQINDPDVQESFRKIKIEPLVMTPSELQSTMQSDASRWGDLVKQLGIEPN</sequence>
<dbReference type="Proteomes" id="UP000244571">
    <property type="component" value="Chromosome"/>
</dbReference>
<dbReference type="Gene3D" id="3.40.190.10">
    <property type="entry name" value="Periplasmic binding protein-like II"/>
    <property type="match status" value="1"/>
</dbReference>
<name>A0A2R4XHB7_9BURK</name>
<dbReference type="PANTHER" id="PTHR42928:SF5">
    <property type="entry name" value="BLR1237 PROTEIN"/>
    <property type="match status" value="1"/>
</dbReference>
<evidence type="ECO:0000313" key="2">
    <source>
        <dbReference type="EMBL" id="AWB33123.1"/>
    </source>
</evidence>
<dbReference type="PANTHER" id="PTHR42928">
    <property type="entry name" value="TRICARBOXYLATE-BINDING PROTEIN"/>
    <property type="match status" value="1"/>
</dbReference>
<evidence type="ECO:0000313" key="3">
    <source>
        <dbReference type="Proteomes" id="UP000244571"/>
    </source>
</evidence>
<dbReference type="SUPFAM" id="SSF53850">
    <property type="entry name" value="Periplasmic binding protein-like II"/>
    <property type="match status" value="1"/>
</dbReference>
<dbReference type="EMBL" id="CP028901">
    <property type="protein sequence ID" value="AWB33123.1"/>
    <property type="molecule type" value="Genomic_DNA"/>
</dbReference>
<dbReference type="PIRSF" id="PIRSF017082">
    <property type="entry name" value="YflP"/>
    <property type="match status" value="1"/>
</dbReference>
<protein>
    <submittedName>
        <fullName evidence="2">LacI family transcriptional regulator</fullName>
    </submittedName>
</protein>
<dbReference type="AlphaFoldDB" id="A0A2R4XHB7"/>
<dbReference type="Gene3D" id="3.40.190.150">
    <property type="entry name" value="Bordetella uptake gene, domain 1"/>
    <property type="match status" value="1"/>
</dbReference>
<dbReference type="InterPro" id="IPR005064">
    <property type="entry name" value="BUG"/>
</dbReference>
<comment type="similarity">
    <text evidence="1">Belongs to the UPF0065 (bug) family.</text>
</comment>
<dbReference type="Pfam" id="PF03401">
    <property type="entry name" value="TctC"/>
    <property type="match status" value="1"/>
</dbReference>